<keyword evidence="2" id="KW-1185">Reference proteome</keyword>
<sequence>MTSRHLGNQAGSIPTYQSFDARWEFAHSSGETLGNIRSAFMLEFWSKQESHEGLLSA</sequence>
<evidence type="ECO:0000313" key="2">
    <source>
        <dbReference type="Proteomes" id="UP000318017"/>
    </source>
</evidence>
<proteinExistence type="predicted"/>
<dbReference type="EMBL" id="CP036298">
    <property type="protein sequence ID" value="QDV23371.1"/>
    <property type="molecule type" value="Genomic_DNA"/>
</dbReference>
<reference evidence="1 2" key="1">
    <citation type="submission" date="2019-02" db="EMBL/GenBank/DDBJ databases">
        <title>Deep-cultivation of Planctomycetes and their phenomic and genomic characterization uncovers novel biology.</title>
        <authorList>
            <person name="Wiegand S."/>
            <person name="Jogler M."/>
            <person name="Boedeker C."/>
            <person name="Pinto D."/>
            <person name="Vollmers J."/>
            <person name="Rivas-Marin E."/>
            <person name="Kohn T."/>
            <person name="Peeters S.H."/>
            <person name="Heuer A."/>
            <person name="Rast P."/>
            <person name="Oberbeckmann S."/>
            <person name="Bunk B."/>
            <person name="Jeske O."/>
            <person name="Meyerdierks A."/>
            <person name="Storesund J.E."/>
            <person name="Kallscheuer N."/>
            <person name="Luecker S."/>
            <person name="Lage O.M."/>
            <person name="Pohl T."/>
            <person name="Merkel B.J."/>
            <person name="Hornburger P."/>
            <person name="Mueller R.-W."/>
            <person name="Bruemmer F."/>
            <person name="Labrenz M."/>
            <person name="Spormann A.M."/>
            <person name="Op den Camp H."/>
            <person name="Overmann J."/>
            <person name="Amann R."/>
            <person name="Jetten M.S.M."/>
            <person name="Mascher T."/>
            <person name="Medema M.H."/>
            <person name="Devos D.P."/>
            <person name="Kaster A.-K."/>
            <person name="Ovreas L."/>
            <person name="Rohde M."/>
            <person name="Galperin M.Y."/>
            <person name="Jogler C."/>
        </authorList>
    </citation>
    <scope>NUCLEOTIDE SEQUENCE [LARGE SCALE GENOMIC DNA]</scope>
    <source>
        <strain evidence="1 2">Q31a</strain>
    </source>
</reference>
<dbReference type="AlphaFoldDB" id="A0A518G451"/>
<protein>
    <submittedName>
        <fullName evidence="1">Uncharacterized protein</fullName>
    </submittedName>
</protein>
<dbReference type="Proteomes" id="UP000318017">
    <property type="component" value="Chromosome"/>
</dbReference>
<organism evidence="1 2">
    <name type="scientific">Aureliella helgolandensis</name>
    <dbReference type="NCBI Taxonomy" id="2527968"/>
    <lineage>
        <taxon>Bacteria</taxon>
        <taxon>Pseudomonadati</taxon>
        <taxon>Planctomycetota</taxon>
        <taxon>Planctomycetia</taxon>
        <taxon>Pirellulales</taxon>
        <taxon>Pirellulaceae</taxon>
        <taxon>Aureliella</taxon>
    </lineage>
</organism>
<dbReference type="RefSeq" id="WP_197356399.1">
    <property type="nucleotide sequence ID" value="NZ_CP036298.1"/>
</dbReference>
<name>A0A518G451_9BACT</name>
<evidence type="ECO:0000313" key="1">
    <source>
        <dbReference type="EMBL" id="QDV23371.1"/>
    </source>
</evidence>
<gene>
    <name evidence="1" type="ORF">Q31a_16690</name>
</gene>
<accession>A0A518G451</accession>
<dbReference type="KEGG" id="ahel:Q31a_16690"/>